<protein>
    <recommendedName>
        <fullName evidence="1">Reverse transcriptase zinc-binding domain-containing protein</fullName>
    </recommendedName>
</protein>
<sequence>MGIPAHATVADALLRTHRRNHRAEHLRRIENLVHAHRGRDPTLADLSLWKHSADAYQTTFNSKKTWLQFREAGPEAEWHKGVWFTHSTPKFSFCAWLATHNRLSTGDRMLSWNMGVNTSCVLCHHPLETRSHLFFDCVYSATIWKALMQGLLRRKYSTNWQAIVSLISDSSQPLLFLFLARYAFQATIHSIWKERNSRRHGEQPLSPNLLITLIDKLVRNRASSIRMLGDTKYEEVLHTWLEARQNV</sequence>
<evidence type="ECO:0000313" key="2">
    <source>
        <dbReference type="EMBL" id="JAU59407.1"/>
    </source>
</evidence>
<evidence type="ECO:0000259" key="1">
    <source>
        <dbReference type="Pfam" id="PF13966"/>
    </source>
</evidence>
<proteinExistence type="predicted"/>
<dbReference type="AlphaFoldDB" id="A0A1J3GTC8"/>
<gene>
    <name evidence="2" type="ORF">LE_TR15392_c0_g1_i1_g.48183</name>
</gene>
<name>A0A1J3GTC8_NOCCA</name>
<dbReference type="EMBL" id="GEVL01017934">
    <property type="protein sequence ID" value="JAU59407.1"/>
    <property type="molecule type" value="Transcribed_RNA"/>
</dbReference>
<dbReference type="Pfam" id="PF13966">
    <property type="entry name" value="zf-RVT"/>
    <property type="match status" value="1"/>
</dbReference>
<organism evidence="2">
    <name type="scientific">Noccaea caerulescens</name>
    <name type="common">Alpine penny-cress</name>
    <name type="synonym">Thlaspi caerulescens</name>
    <dbReference type="NCBI Taxonomy" id="107243"/>
    <lineage>
        <taxon>Eukaryota</taxon>
        <taxon>Viridiplantae</taxon>
        <taxon>Streptophyta</taxon>
        <taxon>Embryophyta</taxon>
        <taxon>Tracheophyta</taxon>
        <taxon>Spermatophyta</taxon>
        <taxon>Magnoliopsida</taxon>
        <taxon>eudicotyledons</taxon>
        <taxon>Gunneridae</taxon>
        <taxon>Pentapetalae</taxon>
        <taxon>rosids</taxon>
        <taxon>malvids</taxon>
        <taxon>Brassicales</taxon>
        <taxon>Brassicaceae</taxon>
        <taxon>Coluteocarpeae</taxon>
        <taxon>Noccaea</taxon>
    </lineage>
</organism>
<dbReference type="InterPro" id="IPR026960">
    <property type="entry name" value="RVT-Znf"/>
</dbReference>
<accession>A0A1J3GTC8</accession>
<feature type="domain" description="Reverse transcriptase zinc-binding" evidence="1">
    <location>
        <begin position="60"/>
        <end position="144"/>
    </location>
</feature>
<reference evidence="2" key="1">
    <citation type="submission" date="2016-07" db="EMBL/GenBank/DDBJ databases">
        <title>De novo transcriptome assembly of four accessions of the metal hyperaccumulator plant Noccaea caerulescens.</title>
        <authorList>
            <person name="Blande D."/>
            <person name="Halimaa P."/>
            <person name="Tervahauta A.I."/>
            <person name="Aarts M.G."/>
            <person name="Karenlampi S.O."/>
        </authorList>
    </citation>
    <scope>NUCLEOTIDE SEQUENCE</scope>
</reference>